<evidence type="ECO:0000313" key="4">
    <source>
        <dbReference type="Proteomes" id="UP001642487"/>
    </source>
</evidence>
<evidence type="ECO:0000256" key="1">
    <source>
        <dbReference type="SAM" id="MobiDB-lite"/>
    </source>
</evidence>
<keyword evidence="4" id="KW-1185">Reference proteome</keyword>
<accession>A0ABP0YDQ2</accession>
<feature type="compositionally biased region" description="Polar residues" evidence="1">
    <location>
        <begin position="264"/>
        <end position="282"/>
    </location>
</feature>
<dbReference type="InterPro" id="IPR038947">
    <property type="entry name" value="At3g27210-like"/>
</dbReference>
<keyword evidence="2" id="KW-1133">Transmembrane helix</keyword>
<protein>
    <submittedName>
        <fullName evidence="3">Uncharacterized protein</fullName>
    </submittedName>
</protein>
<gene>
    <name evidence="3" type="ORF">CITCOLO1_LOCUS9734</name>
</gene>
<dbReference type="PANTHER" id="PTHR34280">
    <property type="entry name" value="OS01G0920100 PROTEIN"/>
    <property type="match status" value="1"/>
</dbReference>
<proteinExistence type="predicted"/>
<reference evidence="3 4" key="1">
    <citation type="submission" date="2024-03" db="EMBL/GenBank/DDBJ databases">
        <authorList>
            <person name="Gkanogiannis A."/>
            <person name="Becerra Lopez-Lavalle L."/>
        </authorList>
    </citation>
    <scope>NUCLEOTIDE SEQUENCE [LARGE SCALE GENOMIC DNA]</scope>
</reference>
<feature type="region of interest" description="Disordered" evidence="1">
    <location>
        <begin position="264"/>
        <end position="287"/>
    </location>
</feature>
<feature type="transmembrane region" description="Helical" evidence="2">
    <location>
        <begin position="66"/>
        <end position="86"/>
    </location>
</feature>
<name>A0ABP0YDQ2_9ROSI</name>
<keyword evidence="2" id="KW-0812">Transmembrane</keyword>
<organism evidence="3 4">
    <name type="scientific">Citrullus colocynthis</name>
    <name type="common">colocynth</name>
    <dbReference type="NCBI Taxonomy" id="252529"/>
    <lineage>
        <taxon>Eukaryota</taxon>
        <taxon>Viridiplantae</taxon>
        <taxon>Streptophyta</taxon>
        <taxon>Embryophyta</taxon>
        <taxon>Tracheophyta</taxon>
        <taxon>Spermatophyta</taxon>
        <taxon>Magnoliopsida</taxon>
        <taxon>eudicotyledons</taxon>
        <taxon>Gunneridae</taxon>
        <taxon>Pentapetalae</taxon>
        <taxon>rosids</taxon>
        <taxon>fabids</taxon>
        <taxon>Cucurbitales</taxon>
        <taxon>Cucurbitaceae</taxon>
        <taxon>Benincaseae</taxon>
        <taxon>Citrullus</taxon>
    </lineage>
</organism>
<keyword evidence="2" id="KW-0472">Membrane</keyword>
<dbReference type="EMBL" id="OZ021737">
    <property type="protein sequence ID" value="CAK9317785.1"/>
    <property type="molecule type" value="Genomic_DNA"/>
</dbReference>
<dbReference type="PANTHER" id="PTHR34280:SF2">
    <property type="entry name" value="OS01G0920100 PROTEIN"/>
    <property type="match status" value="1"/>
</dbReference>
<dbReference type="Proteomes" id="UP001642487">
    <property type="component" value="Chromosome 3"/>
</dbReference>
<sequence length="325" mass="35968">MKKKKRKEKSEFTQDSFQIVFGIAPQVNASFPVSCANPFSLLSLVFQSVSLFPLQLFHFPQQSSSSFFFFFFFFFFPFLSQIPFSIPDDLTSINKLTIDHSTTFPSMGSCVSIHRNSDSAMKFRLSLPSKTNDMAIPPSPIKHINTPINGSVFLKSQTSPSHFGSKDEAFFDSRGWLDSDCEDDFYSVNGDFTPSRGNTPVHSISSGTPRINQVHVIDDRNPVTIPEPSPTGKKKLADLFRESSRNGTDVQAKQNLNELALQSNPETPYMSGKNSVCSSERTPNGDVGIEKERPFGSVQCCLPSLGSCRSFGGDRRKKASPAIAV</sequence>
<evidence type="ECO:0000256" key="2">
    <source>
        <dbReference type="SAM" id="Phobius"/>
    </source>
</evidence>
<evidence type="ECO:0000313" key="3">
    <source>
        <dbReference type="EMBL" id="CAK9317785.1"/>
    </source>
</evidence>